<reference evidence="1 2" key="1">
    <citation type="submission" date="2016-10" db="EMBL/GenBank/DDBJ databases">
        <title>Genome sequence of the ascomycete fungus Penicillium subrubescens.</title>
        <authorList>
            <person name="De Vries R.P."/>
            <person name="Peng M."/>
            <person name="Dilokpimol A."/>
            <person name="Hilden K."/>
            <person name="Makela M.R."/>
            <person name="Grigoriev I."/>
            <person name="Riley R."/>
            <person name="Granchi Z."/>
        </authorList>
    </citation>
    <scope>NUCLEOTIDE SEQUENCE [LARGE SCALE GENOMIC DNA]</scope>
    <source>
        <strain evidence="1 2">CBS 132785</strain>
    </source>
</reference>
<evidence type="ECO:0000313" key="1">
    <source>
        <dbReference type="EMBL" id="OKP10139.1"/>
    </source>
</evidence>
<gene>
    <name evidence="1" type="ORF">PENSUB_4493</name>
</gene>
<organism evidence="1 2">
    <name type="scientific">Penicillium subrubescens</name>
    <dbReference type="NCBI Taxonomy" id="1316194"/>
    <lineage>
        <taxon>Eukaryota</taxon>
        <taxon>Fungi</taxon>
        <taxon>Dikarya</taxon>
        <taxon>Ascomycota</taxon>
        <taxon>Pezizomycotina</taxon>
        <taxon>Eurotiomycetes</taxon>
        <taxon>Eurotiomycetidae</taxon>
        <taxon>Eurotiales</taxon>
        <taxon>Aspergillaceae</taxon>
        <taxon>Penicillium</taxon>
    </lineage>
</organism>
<dbReference type="PANTHER" id="PTHR37540">
    <property type="entry name" value="TRANSCRIPTION FACTOR (ACR-2), PUTATIVE-RELATED-RELATED"/>
    <property type="match status" value="1"/>
</dbReference>
<dbReference type="Pfam" id="PF11951">
    <property type="entry name" value="Fungal_trans_2"/>
    <property type="match status" value="1"/>
</dbReference>
<keyword evidence="2" id="KW-1185">Reference proteome</keyword>
<protein>
    <recommendedName>
        <fullName evidence="3">Transcription factor domain-containing protein</fullName>
    </recommendedName>
</protein>
<dbReference type="InterPro" id="IPR021858">
    <property type="entry name" value="Fun_TF"/>
</dbReference>
<sequence length="408" mass="45322">RFYVIPKSYPFNVDRMNTWWTERSLISPALLYTKLCIGAGHKAALESRNGVTSVASQKSLRDCIKFRTNAIKALNGLLQNPVTAVAESTLLTVGSIVTIENINAEFAALQTHMKGLAMLIELAGGLDAFDTNPLLTPVVFVANVTSAVSGYAALQNKPPIIPMSAKFRSQVLHEPAIFHPRPDDDYEIGFVIPPYIATLGSRFAASSPWHTEVSTSLKVFLTIFTRLIQHFELGKAYPEIVGPTDNDLFPIFQHDFLSAIPANNPTSHEMNDYINPPLRYCIILYLWACVSNLQSLPIVRHMVETFKHILAPRVHCLLVAAPDLLLWMLVIGVLASKGNKNTHSWFVLHSAHVARRLGLSDRNQARHLLREFFYTDQPGELGEALWIEDVVTSSARISRGDGPGFDVQ</sequence>
<accession>A0A1Q5UCE8</accession>
<dbReference type="PANTHER" id="PTHR37540:SF5">
    <property type="entry name" value="TRANSCRIPTION FACTOR DOMAIN-CONTAINING PROTEIN"/>
    <property type="match status" value="1"/>
</dbReference>
<feature type="non-terminal residue" evidence="1">
    <location>
        <position position="1"/>
    </location>
</feature>
<dbReference type="AlphaFoldDB" id="A0A1Q5UCE8"/>
<comment type="caution">
    <text evidence="1">The sequence shown here is derived from an EMBL/GenBank/DDBJ whole genome shotgun (WGS) entry which is preliminary data.</text>
</comment>
<proteinExistence type="predicted"/>
<name>A0A1Q5UCE8_9EURO</name>
<dbReference type="Proteomes" id="UP000186955">
    <property type="component" value="Unassembled WGS sequence"/>
</dbReference>
<evidence type="ECO:0008006" key="3">
    <source>
        <dbReference type="Google" id="ProtNLM"/>
    </source>
</evidence>
<evidence type="ECO:0000313" key="2">
    <source>
        <dbReference type="Proteomes" id="UP000186955"/>
    </source>
</evidence>
<dbReference type="STRING" id="1316194.A0A1Q5UCE8"/>
<dbReference type="EMBL" id="MNBE01000391">
    <property type="protein sequence ID" value="OKP10139.1"/>
    <property type="molecule type" value="Genomic_DNA"/>
</dbReference>